<feature type="transmembrane region" description="Helical" evidence="12">
    <location>
        <begin position="193"/>
        <end position="211"/>
    </location>
</feature>
<keyword evidence="7" id="KW-0408">Iron</keyword>
<evidence type="ECO:0000256" key="11">
    <source>
        <dbReference type="ARBA" id="ARBA00048044"/>
    </source>
</evidence>
<dbReference type="SUPFAM" id="SSF50494">
    <property type="entry name" value="Trypsin-like serine proteases"/>
    <property type="match status" value="1"/>
</dbReference>
<keyword evidence="14" id="KW-1185">Reference proteome</keyword>
<dbReference type="InterPro" id="IPR003780">
    <property type="entry name" value="COX15/CtaA_fam"/>
</dbReference>
<evidence type="ECO:0000256" key="1">
    <source>
        <dbReference type="ARBA" id="ARBA00001970"/>
    </source>
</evidence>
<dbReference type="InterPro" id="IPR009003">
    <property type="entry name" value="Peptidase_S1_PA"/>
</dbReference>
<evidence type="ECO:0000256" key="5">
    <source>
        <dbReference type="ARBA" id="ARBA00022989"/>
    </source>
</evidence>
<gene>
    <name evidence="13" type="ORF">QE152_g22462</name>
</gene>
<protein>
    <submittedName>
        <fullName evidence="13">Cytochrome oxidase assembly protein</fullName>
    </submittedName>
</protein>
<feature type="transmembrane region" description="Helical" evidence="12">
    <location>
        <begin position="265"/>
        <end position="286"/>
    </location>
</feature>
<comment type="caution">
    <text evidence="13">The sequence shown here is derived from an EMBL/GenBank/DDBJ whole genome shotgun (WGS) entry which is preliminary data.</text>
</comment>
<dbReference type="InterPro" id="IPR023754">
    <property type="entry name" value="HemeA_Synthase_type2"/>
</dbReference>
<dbReference type="PANTHER" id="PTHR23289:SF2">
    <property type="entry name" value="CYTOCHROME C OXIDASE ASSEMBLY PROTEIN COX15 HOMOLOG"/>
    <property type="match status" value="1"/>
</dbReference>
<evidence type="ECO:0000256" key="9">
    <source>
        <dbReference type="ARBA" id="ARBA00023136"/>
    </source>
</evidence>
<feature type="transmembrane region" description="Helical" evidence="12">
    <location>
        <begin position="163"/>
        <end position="181"/>
    </location>
</feature>
<feature type="transmembrane region" description="Helical" evidence="12">
    <location>
        <begin position="79"/>
        <end position="99"/>
    </location>
</feature>
<dbReference type="EMBL" id="JASPKY010000216">
    <property type="protein sequence ID" value="KAK9719812.1"/>
    <property type="molecule type" value="Genomic_DNA"/>
</dbReference>
<dbReference type="GO" id="GO:0006784">
    <property type="term" value="P:heme A biosynthetic process"/>
    <property type="evidence" value="ECO:0007669"/>
    <property type="project" value="InterPro"/>
</dbReference>
<evidence type="ECO:0000256" key="4">
    <source>
        <dbReference type="ARBA" id="ARBA00022723"/>
    </source>
</evidence>
<sequence>MLSLARNCTSKLLNLHSTKLISNNLCKTGIKRPIFGSAIWNTQCLSRNNKSTIISSIRRTGTTSVLLSSNATVNGKKAVGYWLLTCSGMVFVAVVLGGLTRLTESGLSMVTWKLLGEKMPTTDEEWITEFNKYQQYPEFKIKNREMTLSEFKWIWYMEYGHRMWGRAIGAVFLIPAAIFWSRGMFNKALKIRIGAFGALIGAQGLMGWYMVKSGLEDRFHGESDIPRVSQYRLATHLAGTIQTASRQIISSARKFRMLAHSCKGMVFLTAISGSVIEWATCGYWYLKRSDPYFTNYYCLLSRSTLNCLVLLIAFESLD</sequence>
<keyword evidence="5 12" id="KW-1133">Transmembrane helix</keyword>
<keyword evidence="3 12" id="KW-0812">Transmembrane</keyword>
<evidence type="ECO:0000256" key="7">
    <source>
        <dbReference type="ARBA" id="ARBA00023004"/>
    </source>
</evidence>
<keyword evidence="8" id="KW-0350">Heme biosynthesis</keyword>
<dbReference type="PANTHER" id="PTHR23289">
    <property type="entry name" value="CYTOCHROME C OXIDASE ASSEMBLY PROTEIN COX15"/>
    <property type="match status" value="1"/>
</dbReference>
<evidence type="ECO:0000313" key="14">
    <source>
        <dbReference type="Proteomes" id="UP001458880"/>
    </source>
</evidence>
<comment type="cofactor">
    <cofactor evidence="1">
        <name>heme b</name>
        <dbReference type="ChEBI" id="CHEBI:60344"/>
    </cofactor>
</comment>
<keyword evidence="6" id="KW-0560">Oxidoreductase</keyword>
<comment type="catalytic activity">
    <reaction evidence="11">
        <text>Fe(II)-heme o + 2 A + H2O = Fe(II)-heme a + 2 AH2</text>
        <dbReference type="Rhea" id="RHEA:63388"/>
        <dbReference type="ChEBI" id="CHEBI:13193"/>
        <dbReference type="ChEBI" id="CHEBI:15377"/>
        <dbReference type="ChEBI" id="CHEBI:17499"/>
        <dbReference type="ChEBI" id="CHEBI:60530"/>
        <dbReference type="ChEBI" id="CHEBI:61715"/>
        <dbReference type="EC" id="1.17.99.9"/>
    </reaction>
    <physiologicalReaction direction="left-to-right" evidence="11">
        <dbReference type="Rhea" id="RHEA:63389"/>
    </physiologicalReaction>
</comment>
<keyword evidence="4" id="KW-0479">Metal-binding</keyword>
<evidence type="ECO:0000256" key="3">
    <source>
        <dbReference type="ARBA" id="ARBA00022692"/>
    </source>
</evidence>
<name>A0AAW1KLT4_POPJA</name>
<dbReference type="GO" id="GO:0046872">
    <property type="term" value="F:metal ion binding"/>
    <property type="evidence" value="ECO:0007669"/>
    <property type="project" value="UniProtKB-KW"/>
</dbReference>
<evidence type="ECO:0000256" key="10">
    <source>
        <dbReference type="ARBA" id="ARBA00044501"/>
    </source>
</evidence>
<dbReference type="AlphaFoldDB" id="A0AAW1KLT4"/>
<evidence type="ECO:0000256" key="6">
    <source>
        <dbReference type="ARBA" id="ARBA00023002"/>
    </source>
</evidence>
<dbReference type="GO" id="GO:0005743">
    <property type="term" value="C:mitochondrial inner membrane"/>
    <property type="evidence" value="ECO:0007669"/>
    <property type="project" value="TreeGrafter"/>
</dbReference>
<comment type="pathway">
    <text evidence="10">Porphyrin-containing compound metabolism; heme A biosynthesis; heme A from heme O: step 1/1.</text>
</comment>
<dbReference type="GO" id="GO:0120547">
    <property type="term" value="F:heme A synthase activity"/>
    <property type="evidence" value="ECO:0007669"/>
    <property type="project" value="UniProtKB-EC"/>
</dbReference>
<accession>A0AAW1KLT4</accession>
<dbReference type="Pfam" id="PF02628">
    <property type="entry name" value="COX15-CtaA"/>
    <property type="match status" value="1"/>
</dbReference>
<comment type="subcellular location">
    <subcellularLocation>
        <location evidence="2">Membrane</location>
        <topology evidence="2">Multi-pass membrane protein</topology>
    </subcellularLocation>
</comment>
<keyword evidence="9 12" id="KW-0472">Membrane</keyword>
<evidence type="ECO:0000313" key="13">
    <source>
        <dbReference type="EMBL" id="KAK9719812.1"/>
    </source>
</evidence>
<evidence type="ECO:0000256" key="8">
    <source>
        <dbReference type="ARBA" id="ARBA00023133"/>
    </source>
</evidence>
<organism evidence="13 14">
    <name type="scientific">Popillia japonica</name>
    <name type="common">Japanese beetle</name>
    <dbReference type="NCBI Taxonomy" id="7064"/>
    <lineage>
        <taxon>Eukaryota</taxon>
        <taxon>Metazoa</taxon>
        <taxon>Ecdysozoa</taxon>
        <taxon>Arthropoda</taxon>
        <taxon>Hexapoda</taxon>
        <taxon>Insecta</taxon>
        <taxon>Pterygota</taxon>
        <taxon>Neoptera</taxon>
        <taxon>Endopterygota</taxon>
        <taxon>Coleoptera</taxon>
        <taxon>Polyphaga</taxon>
        <taxon>Scarabaeiformia</taxon>
        <taxon>Scarabaeidae</taxon>
        <taxon>Rutelinae</taxon>
        <taxon>Popillia</taxon>
    </lineage>
</organism>
<evidence type="ECO:0000256" key="12">
    <source>
        <dbReference type="SAM" id="Phobius"/>
    </source>
</evidence>
<proteinExistence type="predicted"/>
<evidence type="ECO:0000256" key="2">
    <source>
        <dbReference type="ARBA" id="ARBA00004141"/>
    </source>
</evidence>
<dbReference type="GO" id="GO:0016653">
    <property type="term" value="F:oxidoreductase activity, acting on NAD(P)H, heme protein as acceptor"/>
    <property type="evidence" value="ECO:0007669"/>
    <property type="project" value="TreeGrafter"/>
</dbReference>
<dbReference type="Proteomes" id="UP001458880">
    <property type="component" value="Unassembled WGS sequence"/>
</dbReference>
<reference evidence="13 14" key="1">
    <citation type="journal article" date="2024" name="BMC Genomics">
        <title>De novo assembly and annotation of Popillia japonica's genome with initial clues to its potential as an invasive pest.</title>
        <authorList>
            <person name="Cucini C."/>
            <person name="Boschi S."/>
            <person name="Funari R."/>
            <person name="Cardaioli E."/>
            <person name="Iannotti N."/>
            <person name="Marturano G."/>
            <person name="Paoli F."/>
            <person name="Bruttini M."/>
            <person name="Carapelli A."/>
            <person name="Frati F."/>
            <person name="Nardi F."/>
        </authorList>
    </citation>
    <scope>NUCLEOTIDE SEQUENCE [LARGE SCALE GENOMIC DNA]</scope>
    <source>
        <strain evidence="13">DMR45628</strain>
    </source>
</reference>